<dbReference type="EMBL" id="BK015091">
    <property type="protein sequence ID" value="DAD90668.1"/>
    <property type="molecule type" value="Genomic_DNA"/>
</dbReference>
<organism evidence="2">
    <name type="scientific">Myoviridae sp. ct5kl10</name>
    <dbReference type="NCBI Taxonomy" id="2826615"/>
    <lineage>
        <taxon>Viruses</taxon>
        <taxon>Duplodnaviria</taxon>
        <taxon>Heunggongvirae</taxon>
        <taxon>Uroviricota</taxon>
        <taxon>Caudoviricetes</taxon>
    </lineage>
</organism>
<protein>
    <submittedName>
        <fullName evidence="2">Uncharacterized protein</fullName>
    </submittedName>
</protein>
<accession>A0A8S5N881</accession>
<dbReference type="Pfam" id="PF23984">
    <property type="entry name" value="DUF7307"/>
    <property type="match status" value="1"/>
</dbReference>
<proteinExistence type="predicted"/>
<keyword evidence="1" id="KW-0175">Coiled coil</keyword>
<evidence type="ECO:0000313" key="2">
    <source>
        <dbReference type="EMBL" id="DAD90668.1"/>
    </source>
</evidence>
<reference evidence="2" key="1">
    <citation type="journal article" date="2021" name="Proc. Natl. Acad. Sci. U.S.A.">
        <title>A Catalog of Tens of Thousands of Viruses from Human Metagenomes Reveals Hidden Associations with Chronic Diseases.</title>
        <authorList>
            <person name="Tisza M.J."/>
            <person name="Buck C.B."/>
        </authorList>
    </citation>
    <scope>NUCLEOTIDE SEQUENCE</scope>
    <source>
        <strain evidence="2">Ct5kl10</strain>
    </source>
</reference>
<feature type="coiled-coil region" evidence="1">
    <location>
        <begin position="11"/>
        <end position="45"/>
    </location>
</feature>
<name>A0A8S5N881_9CAUD</name>
<sequence length="138" mass="15940">MMEVTQKALELKEVDELIKGMEKELKDYKALRDETNRELANLMVDEEMQSLNCAGTTFYLTQQRQVNYDKDQEAAFFEALRSHDYGGIIRETISNQTLKATVTKEIMQDDAAGNRVLPDWAAPYLNIFEQPKVNMRKA</sequence>
<evidence type="ECO:0000256" key="1">
    <source>
        <dbReference type="SAM" id="Coils"/>
    </source>
</evidence>
<dbReference type="InterPro" id="IPR055731">
    <property type="entry name" value="Pam3_gp33-like"/>
</dbReference>